<dbReference type="eggNOG" id="KOG0867">
    <property type="taxonomic scope" value="Eukaryota"/>
</dbReference>
<accession>M3JVS5</accession>
<reference evidence="9 10" key="1">
    <citation type="submission" date="2013-02" db="EMBL/GenBank/DDBJ databases">
        <title>Genome sequence of Candida maltosa Xu316, a potential industrial strain for xylitol and ethanol production.</title>
        <authorList>
            <person name="Yu J."/>
            <person name="Wang Q."/>
            <person name="Geng X."/>
            <person name="Bao W."/>
            <person name="He P."/>
            <person name="Cai J."/>
        </authorList>
    </citation>
    <scope>NUCLEOTIDE SEQUENCE [LARGE SCALE GENOMIC DNA]</scope>
    <source>
        <strain evidence="10">Xu316</strain>
    </source>
</reference>
<dbReference type="SUPFAM" id="SSF52833">
    <property type="entry name" value="Thioredoxin-like"/>
    <property type="match status" value="1"/>
</dbReference>
<dbReference type="HOGENOM" id="CLU_011226_3_2_1"/>
<dbReference type="Gene3D" id="3.40.30.10">
    <property type="entry name" value="Glutaredoxin"/>
    <property type="match status" value="1"/>
</dbReference>
<feature type="domain" description="GST C-terminal" evidence="8">
    <location>
        <begin position="83"/>
        <end position="211"/>
    </location>
</feature>
<comment type="similarity">
    <text evidence="4">Belongs to the GST superfamily.</text>
</comment>
<evidence type="ECO:0000256" key="2">
    <source>
        <dbReference type="ARBA" id="ARBA00022917"/>
    </source>
</evidence>
<evidence type="ECO:0000256" key="1">
    <source>
        <dbReference type="ARBA" id="ARBA00022768"/>
    </source>
</evidence>
<dbReference type="SFLD" id="SFLDS00019">
    <property type="entry name" value="Glutathione_Transferase_(cytos"/>
    <property type="match status" value="1"/>
</dbReference>
<evidence type="ECO:0000313" key="9">
    <source>
        <dbReference type="EMBL" id="EMG46484.1"/>
    </source>
</evidence>
<dbReference type="AlphaFoldDB" id="M3JVS5"/>
<dbReference type="OrthoDB" id="249703at2759"/>
<dbReference type="InterPro" id="IPR004046">
    <property type="entry name" value="GST_C"/>
</dbReference>
<dbReference type="PROSITE" id="PS50040">
    <property type="entry name" value="EF1G_C"/>
    <property type="match status" value="1"/>
</dbReference>
<gene>
    <name evidence="9" type="ORF">G210_3274</name>
</gene>
<dbReference type="CDD" id="cd03181">
    <property type="entry name" value="GST_C_EF1Bgamma_like"/>
    <property type="match status" value="1"/>
</dbReference>
<dbReference type="InterPro" id="IPR050802">
    <property type="entry name" value="EF-GSTs"/>
</dbReference>
<dbReference type="InterPro" id="IPR036249">
    <property type="entry name" value="Thioredoxin-like_sf"/>
</dbReference>
<feature type="compositionally biased region" description="Basic and acidic residues" evidence="5">
    <location>
        <begin position="219"/>
        <end position="238"/>
    </location>
</feature>
<dbReference type="STRING" id="1245528.M3JVS5"/>
<feature type="non-terminal residue" evidence="9">
    <location>
        <position position="282"/>
    </location>
</feature>
<feature type="domain" description="EF-1-gamma C-terminal" evidence="6">
    <location>
        <begin position="250"/>
        <end position="282"/>
    </location>
</feature>
<dbReference type="InterPro" id="IPR036433">
    <property type="entry name" value="EF1B_G_C_sf"/>
</dbReference>
<dbReference type="GO" id="GO:0003746">
    <property type="term" value="F:translation elongation factor activity"/>
    <property type="evidence" value="ECO:0007669"/>
    <property type="project" value="UniProtKB-UniRule"/>
</dbReference>
<dbReference type="InterPro" id="IPR040079">
    <property type="entry name" value="Glutathione_S-Trfase"/>
</dbReference>
<dbReference type="FunFam" id="3.40.30.10:FF:000142">
    <property type="entry name" value="Elongation factor 1 gamma"/>
    <property type="match status" value="1"/>
</dbReference>
<dbReference type="PANTHER" id="PTHR43986:SF1">
    <property type="entry name" value="ELONGATION FACTOR 1-GAMMA"/>
    <property type="match status" value="1"/>
</dbReference>
<evidence type="ECO:0000256" key="3">
    <source>
        <dbReference type="PROSITE-ProRule" id="PRU00519"/>
    </source>
</evidence>
<dbReference type="PROSITE" id="PS50404">
    <property type="entry name" value="GST_NTER"/>
    <property type="match status" value="1"/>
</dbReference>
<evidence type="ECO:0000259" key="7">
    <source>
        <dbReference type="PROSITE" id="PS50404"/>
    </source>
</evidence>
<keyword evidence="10" id="KW-1185">Reference proteome</keyword>
<protein>
    <submittedName>
        <fullName evidence="9">Translation elongation factor, putative</fullName>
    </submittedName>
</protein>
<dbReference type="SUPFAM" id="SSF47616">
    <property type="entry name" value="GST C-terminal domain-like"/>
    <property type="match status" value="1"/>
</dbReference>
<dbReference type="FunFam" id="1.20.1050.10:FF:000006">
    <property type="entry name" value="Elongation factor 1 gamma"/>
    <property type="match status" value="1"/>
</dbReference>
<dbReference type="InterPro" id="IPR001662">
    <property type="entry name" value="EF1B_G_C"/>
</dbReference>
<dbReference type="Proteomes" id="UP000011777">
    <property type="component" value="Unassembled WGS sequence"/>
</dbReference>
<evidence type="ECO:0000256" key="4">
    <source>
        <dbReference type="RuleBase" id="RU003494"/>
    </source>
</evidence>
<evidence type="ECO:0000259" key="6">
    <source>
        <dbReference type="PROSITE" id="PS50040"/>
    </source>
</evidence>
<dbReference type="InterPro" id="IPR010987">
    <property type="entry name" value="Glutathione-S-Trfase_C-like"/>
</dbReference>
<dbReference type="InterPro" id="IPR036282">
    <property type="entry name" value="Glutathione-S-Trfase_C_sf"/>
</dbReference>
<dbReference type="Gene3D" id="3.30.70.1010">
    <property type="entry name" value="Translation elongation factor EF1B, gamma chain, conserved domain"/>
    <property type="match status" value="1"/>
</dbReference>
<comment type="caution">
    <text evidence="9">The sequence shown here is derived from an EMBL/GenBank/DDBJ whole genome shotgun (WGS) entry which is preliminary data.</text>
</comment>
<organism evidence="9 10">
    <name type="scientific">Candida maltosa (strain Xu316)</name>
    <name type="common">Yeast</name>
    <dbReference type="NCBI Taxonomy" id="1245528"/>
    <lineage>
        <taxon>Eukaryota</taxon>
        <taxon>Fungi</taxon>
        <taxon>Dikarya</taxon>
        <taxon>Ascomycota</taxon>
        <taxon>Saccharomycotina</taxon>
        <taxon>Pichiomycetes</taxon>
        <taxon>Debaryomycetaceae</taxon>
        <taxon>Candida/Lodderomyces clade</taxon>
        <taxon>Candida</taxon>
    </lineage>
</organism>
<keyword evidence="2 3" id="KW-0648">Protein biosynthesis</keyword>
<evidence type="ECO:0000256" key="5">
    <source>
        <dbReference type="SAM" id="MobiDB-lite"/>
    </source>
</evidence>
<name>M3JVS5_CANMX</name>
<sequence length="282" mass="31710">MSQGTLYVMEVSPRSAILVDLVKYFKLDVEISTETKSDAFLKKFPLGKTPAFVGAKGYKLTETIAIAVYLLSLVPEQKLLGKNNQENASIIKYLSFFNQEVANSWCAAFFRLNGRFPYNKKEVDENLKVLETIAGSLDARLADFTYLVGERVSYADFFGVKVFAAVTATLLGKPFFQKYANINRWFKTVSNNDFFQGQYKNFQVPEQQLAFVPPKKEKKKEAAPAAAKKEQAPKKKEADEEAEPAAAPKPKHPLEALGKPKAALDEWKRVYSNEETRETAIP</sequence>
<feature type="domain" description="GST N-terminal" evidence="7">
    <location>
        <begin position="2"/>
        <end position="78"/>
    </location>
</feature>
<dbReference type="Pfam" id="PF02798">
    <property type="entry name" value="GST_N"/>
    <property type="match status" value="1"/>
</dbReference>
<dbReference type="InterPro" id="IPR004045">
    <property type="entry name" value="Glutathione_S-Trfase_N"/>
</dbReference>
<dbReference type="SUPFAM" id="SSF89942">
    <property type="entry name" value="eEF1-gamma domain"/>
    <property type="match status" value="1"/>
</dbReference>
<evidence type="ECO:0000313" key="10">
    <source>
        <dbReference type="Proteomes" id="UP000011777"/>
    </source>
</evidence>
<evidence type="ECO:0000259" key="8">
    <source>
        <dbReference type="PROSITE" id="PS50405"/>
    </source>
</evidence>
<dbReference type="Gene3D" id="1.20.1050.10">
    <property type="match status" value="1"/>
</dbReference>
<dbReference type="GO" id="GO:0005634">
    <property type="term" value="C:nucleus"/>
    <property type="evidence" value="ECO:0007669"/>
    <property type="project" value="TreeGrafter"/>
</dbReference>
<dbReference type="SFLD" id="SFLDG00358">
    <property type="entry name" value="Main_(cytGST)"/>
    <property type="match status" value="1"/>
</dbReference>
<keyword evidence="1 3" id="KW-0251">Elongation factor</keyword>
<dbReference type="CDD" id="cd03044">
    <property type="entry name" value="GST_N_EF1Bgamma"/>
    <property type="match status" value="1"/>
</dbReference>
<proteinExistence type="inferred from homology"/>
<dbReference type="Pfam" id="PF00647">
    <property type="entry name" value="EF1G"/>
    <property type="match status" value="1"/>
</dbReference>
<dbReference type="EMBL" id="AOGT01001990">
    <property type="protein sequence ID" value="EMG46484.1"/>
    <property type="molecule type" value="Genomic_DNA"/>
</dbReference>
<dbReference type="GO" id="GO:0005737">
    <property type="term" value="C:cytoplasm"/>
    <property type="evidence" value="ECO:0007669"/>
    <property type="project" value="TreeGrafter"/>
</dbReference>
<dbReference type="Pfam" id="PF00043">
    <property type="entry name" value="GST_C"/>
    <property type="match status" value="1"/>
</dbReference>
<dbReference type="PROSITE" id="PS50405">
    <property type="entry name" value="GST_CTER"/>
    <property type="match status" value="1"/>
</dbReference>
<dbReference type="PANTHER" id="PTHR43986">
    <property type="entry name" value="ELONGATION FACTOR 1-GAMMA"/>
    <property type="match status" value="1"/>
</dbReference>
<feature type="region of interest" description="Disordered" evidence="5">
    <location>
        <begin position="213"/>
        <end position="261"/>
    </location>
</feature>